<reference evidence="1 2" key="1">
    <citation type="submission" date="2023-09" db="EMBL/GenBank/DDBJ databases">
        <title>Pangenome analysis of Batrachochytrium dendrobatidis and related Chytrids.</title>
        <authorList>
            <person name="Yacoub M.N."/>
            <person name="Stajich J.E."/>
            <person name="James T.Y."/>
        </authorList>
    </citation>
    <scope>NUCLEOTIDE SEQUENCE [LARGE SCALE GENOMIC DNA]</scope>
    <source>
        <strain evidence="1 2">JEL0888</strain>
    </source>
</reference>
<dbReference type="Pfam" id="PF03665">
    <property type="entry name" value="UPF0172"/>
    <property type="match status" value="1"/>
</dbReference>
<dbReference type="Proteomes" id="UP001527925">
    <property type="component" value="Unassembled WGS sequence"/>
</dbReference>
<proteinExistence type="predicted"/>
<sequence length="201" mass="21485">MSAPTFEVSTAAYAKLVLHAAKYPTEPIYGVLLAEAGASATAGGKQRIVDAVPLFHSHWILTPSLQLGMEQASCRAIEIYAKQAGLKIAGAYAANELETNRGVEPAVGAAAAQIDTHTGGHALLLVFDPIQFKKGRFAAVPYGHQSGAWRELAKAQVEHDDGAIQTAAKLVKDQAFASLFDLDNHLDDISLDWIRNPDVKI</sequence>
<gene>
    <name evidence="1" type="ORF">HK105_206605</name>
</gene>
<comment type="caution">
    <text evidence="1">The sequence shown here is derived from an EMBL/GenBank/DDBJ whole genome shotgun (WGS) entry which is preliminary data.</text>
</comment>
<dbReference type="InterPro" id="IPR005366">
    <property type="entry name" value="EMC8/9"/>
</dbReference>
<dbReference type="EMBL" id="JADGIZ020000040">
    <property type="protein sequence ID" value="KAL2913871.1"/>
    <property type="molecule type" value="Genomic_DNA"/>
</dbReference>
<evidence type="ECO:0008006" key="3">
    <source>
        <dbReference type="Google" id="ProtNLM"/>
    </source>
</evidence>
<accession>A0ABR4N2W6</accession>
<dbReference type="PANTHER" id="PTHR12941:SF10">
    <property type="entry name" value="ER MEMBRANE PROTEIN COMPLEX SUBUNIT 8_9 HOMOLOG"/>
    <property type="match status" value="1"/>
</dbReference>
<evidence type="ECO:0000313" key="1">
    <source>
        <dbReference type="EMBL" id="KAL2913871.1"/>
    </source>
</evidence>
<organism evidence="1 2">
    <name type="scientific">Polyrhizophydium stewartii</name>
    <dbReference type="NCBI Taxonomy" id="2732419"/>
    <lineage>
        <taxon>Eukaryota</taxon>
        <taxon>Fungi</taxon>
        <taxon>Fungi incertae sedis</taxon>
        <taxon>Chytridiomycota</taxon>
        <taxon>Chytridiomycota incertae sedis</taxon>
        <taxon>Chytridiomycetes</taxon>
        <taxon>Rhizophydiales</taxon>
        <taxon>Rhizophydiales incertae sedis</taxon>
        <taxon>Polyrhizophydium</taxon>
    </lineage>
</organism>
<dbReference type="CDD" id="cd08060">
    <property type="entry name" value="MPN_UPF0172"/>
    <property type="match status" value="1"/>
</dbReference>
<dbReference type="PANTHER" id="PTHR12941">
    <property type="entry name" value="ER MEMBRANE PROTEIN COMPLEX"/>
    <property type="match status" value="1"/>
</dbReference>
<keyword evidence="2" id="KW-1185">Reference proteome</keyword>
<evidence type="ECO:0000313" key="2">
    <source>
        <dbReference type="Proteomes" id="UP001527925"/>
    </source>
</evidence>
<name>A0ABR4N2W6_9FUNG</name>
<protein>
    <recommendedName>
        <fullName evidence="3">MPN domain-containing protein</fullName>
    </recommendedName>
</protein>